<evidence type="ECO:0000313" key="4">
    <source>
        <dbReference type="Proteomes" id="UP000598775"/>
    </source>
</evidence>
<name>A0A917B9U2_9MICO</name>
<dbReference type="Gene3D" id="3.20.20.150">
    <property type="entry name" value="Divalent-metal-dependent TIM barrel enzymes"/>
    <property type="match status" value="1"/>
</dbReference>
<dbReference type="InterPro" id="IPR013022">
    <property type="entry name" value="Xyl_isomerase-like_TIM-brl"/>
</dbReference>
<sequence>MKLGVYNAILHDRSLSEALTVIADLGLTGIELNSGGFLPATHIPTFDDILVSNTARDDFLGLFEGTGVSIAGLNCNGNPLHPNPVIGDKHAEDVRRCIRLAHRLGQHRVVTMSGLPGGEPGVTQPTWIVNAWNSAALDVLDYQWGVAAEFWRETDRLATDHDVKLALELHPQNIVFNPADILKLVELTGATNVGVELDASHLFWQQMDPVAVIRHLGPLIFHAAAKDVRINPETAALYGVLDNRFRRLSSDEPRTNLGDDEWANEWPKPAAWDFVALGKGHDVAYWTEFLRALHEVDPDMLVNIEHEDVELGRIEGLEVAAAVLLEADAALAASLAPASVR</sequence>
<feature type="domain" description="Xylose isomerase-like TIM barrel" evidence="2">
    <location>
        <begin position="21"/>
        <end position="318"/>
    </location>
</feature>
<dbReference type="InterPro" id="IPR036237">
    <property type="entry name" value="Xyl_isomerase-like_sf"/>
</dbReference>
<evidence type="ECO:0000256" key="1">
    <source>
        <dbReference type="ARBA" id="ARBA00023277"/>
    </source>
</evidence>
<dbReference type="PANTHER" id="PTHR12110">
    <property type="entry name" value="HYDROXYPYRUVATE ISOMERASE"/>
    <property type="match status" value="1"/>
</dbReference>
<dbReference type="Pfam" id="PF01261">
    <property type="entry name" value="AP_endonuc_2"/>
    <property type="match status" value="1"/>
</dbReference>
<keyword evidence="4" id="KW-1185">Reference proteome</keyword>
<accession>A0A917B9U2</accession>
<reference evidence="3 4" key="1">
    <citation type="journal article" date="2014" name="Int. J. Syst. Evol. Microbiol.">
        <title>Complete genome sequence of Corynebacterium casei LMG S-19264T (=DSM 44701T), isolated from a smear-ripened cheese.</title>
        <authorList>
            <consortium name="US DOE Joint Genome Institute (JGI-PGF)"/>
            <person name="Walter F."/>
            <person name="Albersmeier A."/>
            <person name="Kalinowski J."/>
            <person name="Ruckert C."/>
        </authorList>
    </citation>
    <scope>NUCLEOTIDE SEQUENCE [LARGE SCALE GENOMIC DNA]</scope>
    <source>
        <strain evidence="3 4">CGMCC 1.12976</strain>
    </source>
</reference>
<comment type="caution">
    <text evidence="3">The sequence shown here is derived from an EMBL/GenBank/DDBJ whole genome shotgun (WGS) entry which is preliminary data.</text>
</comment>
<dbReference type="SUPFAM" id="SSF51658">
    <property type="entry name" value="Xylose isomerase-like"/>
    <property type="match status" value="1"/>
</dbReference>
<dbReference type="InterPro" id="IPR050312">
    <property type="entry name" value="IolE/XylAMocC-like"/>
</dbReference>
<gene>
    <name evidence="3" type="ORF">GCM10011399_25480</name>
</gene>
<dbReference type="AlphaFoldDB" id="A0A917B9U2"/>
<proteinExistence type="predicted"/>
<evidence type="ECO:0000259" key="2">
    <source>
        <dbReference type="Pfam" id="PF01261"/>
    </source>
</evidence>
<dbReference type="Proteomes" id="UP000598775">
    <property type="component" value="Unassembled WGS sequence"/>
</dbReference>
<dbReference type="EMBL" id="BMGP01000004">
    <property type="protein sequence ID" value="GGF31175.1"/>
    <property type="molecule type" value="Genomic_DNA"/>
</dbReference>
<dbReference type="RefSeq" id="WP_188678857.1">
    <property type="nucleotide sequence ID" value="NZ_BMGP01000004.1"/>
</dbReference>
<protein>
    <submittedName>
        <fullName evidence="3">Sugar phosphate isomerase</fullName>
    </submittedName>
</protein>
<evidence type="ECO:0000313" key="3">
    <source>
        <dbReference type="EMBL" id="GGF31175.1"/>
    </source>
</evidence>
<dbReference type="GO" id="GO:0016853">
    <property type="term" value="F:isomerase activity"/>
    <property type="evidence" value="ECO:0007669"/>
    <property type="project" value="UniProtKB-KW"/>
</dbReference>
<dbReference type="PANTHER" id="PTHR12110:SF21">
    <property type="entry name" value="XYLOSE ISOMERASE-LIKE TIM BARREL DOMAIN-CONTAINING PROTEIN"/>
    <property type="match status" value="1"/>
</dbReference>
<keyword evidence="3" id="KW-0413">Isomerase</keyword>
<organism evidence="3 4">
    <name type="scientific">Subtercola lobariae</name>
    <dbReference type="NCBI Taxonomy" id="1588641"/>
    <lineage>
        <taxon>Bacteria</taxon>
        <taxon>Bacillati</taxon>
        <taxon>Actinomycetota</taxon>
        <taxon>Actinomycetes</taxon>
        <taxon>Micrococcales</taxon>
        <taxon>Microbacteriaceae</taxon>
        <taxon>Subtercola</taxon>
    </lineage>
</organism>
<keyword evidence="1" id="KW-0119">Carbohydrate metabolism</keyword>